<evidence type="ECO:0000313" key="3">
    <source>
        <dbReference type="EMBL" id="QJE73237.1"/>
    </source>
</evidence>
<dbReference type="KEGG" id="acru:HHL28_09165"/>
<name>A0A858R768_9PROT</name>
<dbReference type="PANTHER" id="PTHR34957">
    <property type="entry name" value="NUCLEAR TRANSPORT FACTOR 2 (NTF2) FAMILY PROTEIN"/>
    <property type="match status" value="1"/>
</dbReference>
<organism evidence="3 4">
    <name type="scientific">Aerophototrophica crusticola</name>
    <dbReference type="NCBI Taxonomy" id="1709002"/>
    <lineage>
        <taxon>Bacteria</taxon>
        <taxon>Pseudomonadati</taxon>
        <taxon>Pseudomonadota</taxon>
        <taxon>Alphaproteobacteria</taxon>
        <taxon>Rhodospirillales</taxon>
        <taxon>Rhodospirillaceae</taxon>
        <taxon>Aerophototrophica</taxon>
    </lineage>
</organism>
<reference evidence="3" key="1">
    <citation type="submission" date="2020-04" db="EMBL/GenBank/DDBJ databases">
        <title>A desert anoxygenic phototrophic bacterium fixes CO2 using RubisCO under aerobic conditions.</title>
        <authorList>
            <person name="Tang K."/>
        </authorList>
    </citation>
    <scope>NUCLEOTIDE SEQUENCE [LARGE SCALE GENOMIC DNA]</scope>
    <source>
        <strain evidence="3">MIMtkB3</strain>
    </source>
</reference>
<dbReference type="AlphaFoldDB" id="A0A858R768"/>
<dbReference type="Pfam" id="PF13474">
    <property type="entry name" value="SnoaL_3"/>
    <property type="match status" value="1"/>
</dbReference>
<gene>
    <name evidence="3" type="ORF">HHL28_09165</name>
</gene>
<sequence length="134" mass="14733">MSETDLVLAANRRFYQAFNNGDADRLVALLADRDDVACVHPGWPALLNRAEVVASWRSILRSRMTPQVSCTGEHVILNGETAVVLCQETINGVALAATNIYVRVGGDWRLLHHQATPVNPGMDNRPAERPPVLH</sequence>
<proteinExistence type="predicted"/>
<dbReference type="InterPro" id="IPR032710">
    <property type="entry name" value="NTF2-like_dom_sf"/>
</dbReference>
<feature type="domain" description="SnoaL-like" evidence="2">
    <location>
        <begin position="7"/>
        <end position="115"/>
    </location>
</feature>
<dbReference type="PANTHER" id="PTHR34957:SF1">
    <property type="entry name" value="NUCLEAR TRANSPORT FACTOR 2 (NTF2) FAMILY PROTEIN"/>
    <property type="match status" value="1"/>
</dbReference>
<keyword evidence="4" id="KW-1185">Reference proteome</keyword>
<dbReference type="EMBL" id="CP051775">
    <property type="protein sequence ID" value="QJE73237.1"/>
    <property type="molecule type" value="Genomic_DNA"/>
</dbReference>
<evidence type="ECO:0000259" key="2">
    <source>
        <dbReference type="Pfam" id="PF13474"/>
    </source>
</evidence>
<evidence type="ECO:0000256" key="1">
    <source>
        <dbReference type="SAM" id="MobiDB-lite"/>
    </source>
</evidence>
<dbReference type="Proteomes" id="UP000501891">
    <property type="component" value="Chromosome"/>
</dbReference>
<evidence type="ECO:0000313" key="4">
    <source>
        <dbReference type="Proteomes" id="UP000501891"/>
    </source>
</evidence>
<protein>
    <submittedName>
        <fullName evidence="3">Nuclear transport factor 2 family protein</fullName>
    </submittedName>
</protein>
<dbReference type="Gene3D" id="3.10.450.50">
    <property type="match status" value="1"/>
</dbReference>
<dbReference type="InterPro" id="IPR037401">
    <property type="entry name" value="SnoaL-like"/>
</dbReference>
<accession>A0A858R768</accession>
<feature type="region of interest" description="Disordered" evidence="1">
    <location>
        <begin position="115"/>
        <end position="134"/>
    </location>
</feature>
<dbReference type="SUPFAM" id="SSF54427">
    <property type="entry name" value="NTF2-like"/>
    <property type="match status" value="1"/>
</dbReference>